<dbReference type="NCBIfam" id="TIGR00135">
    <property type="entry name" value="gatC"/>
    <property type="match status" value="1"/>
</dbReference>
<evidence type="ECO:0000256" key="1">
    <source>
        <dbReference type="HAMAP-Rule" id="MF_00122"/>
    </source>
</evidence>
<dbReference type="PANTHER" id="PTHR15004:SF0">
    <property type="entry name" value="GLUTAMYL-TRNA(GLN) AMIDOTRANSFERASE SUBUNIT C, MITOCHONDRIAL"/>
    <property type="match status" value="1"/>
</dbReference>
<sequence>MSLTREEVKHIAALARLELTEDEITRYQKELARILDYVGQLQEVDTAGIEPTAQVTGLVNRLREDKSILVDEEARKCLLSAAPDREGDYFKVKAVFE</sequence>
<organism evidence="2 3">
    <name type="scientific">Candidatus Uhrbacteria bacterium RIFCSPLOWO2_01_FULL_47_25</name>
    <dbReference type="NCBI Taxonomy" id="1802402"/>
    <lineage>
        <taxon>Bacteria</taxon>
        <taxon>Candidatus Uhriibacteriota</taxon>
    </lineage>
</organism>
<dbReference type="PANTHER" id="PTHR15004">
    <property type="entry name" value="GLUTAMYL-TRNA(GLN) AMIDOTRANSFERASE SUBUNIT C, MITOCHONDRIAL"/>
    <property type="match status" value="1"/>
</dbReference>
<dbReference type="GO" id="GO:0050566">
    <property type="term" value="F:asparaginyl-tRNA synthase (glutamine-hydrolyzing) activity"/>
    <property type="evidence" value="ECO:0007669"/>
    <property type="project" value="RHEA"/>
</dbReference>
<comment type="catalytic activity">
    <reaction evidence="1">
        <text>L-glutamyl-tRNA(Gln) + L-glutamine + ATP + H2O = L-glutaminyl-tRNA(Gln) + L-glutamate + ADP + phosphate + H(+)</text>
        <dbReference type="Rhea" id="RHEA:17521"/>
        <dbReference type="Rhea" id="RHEA-COMP:9681"/>
        <dbReference type="Rhea" id="RHEA-COMP:9684"/>
        <dbReference type="ChEBI" id="CHEBI:15377"/>
        <dbReference type="ChEBI" id="CHEBI:15378"/>
        <dbReference type="ChEBI" id="CHEBI:29985"/>
        <dbReference type="ChEBI" id="CHEBI:30616"/>
        <dbReference type="ChEBI" id="CHEBI:43474"/>
        <dbReference type="ChEBI" id="CHEBI:58359"/>
        <dbReference type="ChEBI" id="CHEBI:78520"/>
        <dbReference type="ChEBI" id="CHEBI:78521"/>
        <dbReference type="ChEBI" id="CHEBI:456216"/>
    </reaction>
</comment>
<comment type="subunit">
    <text evidence="1">Heterotrimer of A, B and C subunits.</text>
</comment>
<dbReference type="GO" id="GO:0070681">
    <property type="term" value="P:glutaminyl-tRNAGln biosynthesis via transamidation"/>
    <property type="evidence" value="ECO:0007669"/>
    <property type="project" value="TreeGrafter"/>
</dbReference>
<keyword evidence="1" id="KW-0547">Nucleotide-binding</keyword>
<dbReference type="SUPFAM" id="SSF141000">
    <property type="entry name" value="Glu-tRNAGln amidotransferase C subunit"/>
    <property type="match status" value="1"/>
</dbReference>
<comment type="catalytic activity">
    <reaction evidence="1">
        <text>L-aspartyl-tRNA(Asn) + L-glutamine + ATP + H2O = L-asparaginyl-tRNA(Asn) + L-glutamate + ADP + phosphate + 2 H(+)</text>
        <dbReference type="Rhea" id="RHEA:14513"/>
        <dbReference type="Rhea" id="RHEA-COMP:9674"/>
        <dbReference type="Rhea" id="RHEA-COMP:9677"/>
        <dbReference type="ChEBI" id="CHEBI:15377"/>
        <dbReference type="ChEBI" id="CHEBI:15378"/>
        <dbReference type="ChEBI" id="CHEBI:29985"/>
        <dbReference type="ChEBI" id="CHEBI:30616"/>
        <dbReference type="ChEBI" id="CHEBI:43474"/>
        <dbReference type="ChEBI" id="CHEBI:58359"/>
        <dbReference type="ChEBI" id="CHEBI:78515"/>
        <dbReference type="ChEBI" id="CHEBI:78516"/>
        <dbReference type="ChEBI" id="CHEBI:456216"/>
    </reaction>
</comment>
<protein>
    <recommendedName>
        <fullName evidence="1">Aspartyl/glutamyl-tRNA(Asn/Gln) amidotransferase subunit C</fullName>
        <shortName evidence="1">Asp/Glu-ADT subunit C</shortName>
        <ecNumber evidence="1">6.3.5.-</ecNumber>
    </recommendedName>
</protein>
<dbReference type="GO" id="GO:0050567">
    <property type="term" value="F:glutaminyl-tRNA synthase (glutamine-hydrolyzing) activity"/>
    <property type="evidence" value="ECO:0007669"/>
    <property type="project" value="UniProtKB-UniRule"/>
</dbReference>
<keyword evidence="1" id="KW-0067">ATP-binding</keyword>
<dbReference type="EMBL" id="MGEK01000006">
    <property type="protein sequence ID" value="OGL82827.1"/>
    <property type="molecule type" value="Genomic_DNA"/>
</dbReference>
<dbReference type="GO" id="GO:0006412">
    <property type="term" value="P:translation"/>
    <property type="evidence" value="ECO:0007669"/>
    <property type="project" value="UniProtKB-UniRule"/>
</dbReference>
<dbReference type="InterPro" id="IPR036113">
    <property type="entry name" value="Asp/Glu-ADT_sf_sub_c"/>
</dbReference>
<accession>A0A1F7UYN2</accession>
<comment type="caution">
    <text evidence="2">The sequence shown here is derived from an EMBL/GenBank/DDBJ whole genome shotgun (WGS) entry which is preliminary data.</text>
</comment>
<evidence type="ECO:0000313" key="3">
    <source>
        <dbReference type="Proteomes" id="UP000176846"/>
    </source>
</evidence>
<dbReference type="InterPro" id="IPR003837">
    <property type="entry name" value="GatC"/>
</dbReference>
<dbReference type="HAMAP" id="MF_00122">
    <property type="entry name" value="GatC"/>
    <property type="match status" value="1"/>
</dbReference>
<name>A0A1F7UYN2_9BACT</name>
<dbReference type="GO" id="GO:0006450">
    <property type="term" value="P:regulation of translational fidelity"/>
    <property type="evidence" value="ECO:0007669"/>
    <property type="project" value="InterPro"/>
</dbReference>
<dbReference type="GO" id="GO:0016740">
    <property type="term" value="F:transferase activity"/>
    <property type="evidence" value="ECO:0007669"/>
    <property type="project" value="UniProtKB-KW"/>
</dbReference>
<dbReference type="Gene3D" id="1.10.20.60">
    <property type="entry name" value="Glu-tRNAGln amidotransferase C subunit, N-terminal domain"/>
    <property type="match status" value="1"/>
</dbReference>
<dbReference type="GO" id="GO:0005524">
    <property type="term" value="F:ATP binding"/>
    <property type="evidence" value="ECO:0007669"/>
    <property type="project" value="UniProtKB-KW"/>
</dbReference>
<keyword evidence="1" id="KW-0648">Protein biosynthesis</keyword>
<dbReference type="AlphaFoldDB" id="A0A1F7UYN2"/>
<dbReference type="Pfam" id="PF02686">
    <property type="entry name" value="GatC"/>
    <property type="match status" value="1"/>
</dbReference>
<proteinExistence type="inferred from homology"/>
<dbReference type="EC" id="6.3.5.-" evidence="1"/>
<evidence type="ECO:0000313" key="2">
    <source>
        <dbReference type="EMBL" id="OGL82827.1"/>
    </source>
</evidence>
<comment type="similarity">
    <text evidence="1">Belongs to the GatC family.</text>
</comment>
<gene>
    <name evidence="1" type="primary">gatC</name>
    <name evidence="2" type="ORF">A2936_04135</name>
</gene>
<keyword evidence="2" id="KW-0808">Transferase</keyword>
<dbReference type="Proteomes" id="UP000176846">
    <property type="component" value="Unassembled WGS sequence"/>
</dbReference>
<comment type="function">
    <text evidence="1">Allows the formation of correctly charged Asn-tRNA(Asn) or Gln-tRNA(Gln) through the transamidation of misacylated Asp-tRNA(Asn) or Glu-tRNA(Gln) in organisms which lack either or both of asparaginyl-tRNA or glutaminyl-tRNA synthetases. The reaction takes place in the presence of glutamine and ATP through an activated phospho-Asp-tRNA(Asn) or phospho-Glu-tRNA(Gln).</text>
</comment>
<keyword evidence="1" id="KW-0436">Ligase</keyword>
<reference evidence="2 3" key="1">
    <citation type="journal article" date="2016" name="Nat. Commun.">
        <title>Thousands of microbial genomes shed light on interconnected biogeochemical processes in an aquifer system.</title>
        <authorList>
            <person name="Anantharaman K."/>
            <person name="Brown C.T."/>
            <person name="Hug L.A."/>
            <person name="Sharon I."/>
            <person name="Castelle C.J."/>
            <person name="Probst A.J."/>
            <person name="Thomas B.C."/>
            <person name="Singh A."/>
            <person name="Wilkins M.J."/>
            <person name="Karaoz U."/>
            <person name="Brodie E.L."/>
            <person name="Williams K.H."/>
            <person name="Hubbard S.S."/>
            <person name="Banfield J.F."/>
        </authorList>
    </citation>
    <scope>NUCLEOTIDE SEQUENCE [LARGE SCALE GENOMIC DNA]</scope>
</reference>